<feature type="transmembrane region" description="Helical" evidence="1">
    <location>
        <begin position="56"/>
        <end position="72"/>
    </location>
</feature>
<dbReference type="EMBL" id="JACHJB010000002">
    <property type="protein sequence ID" value="MBB6349690.1"/>
    <property type="molecule type" value="Genomic_DNA"/>
</dbReference>
<evidence type="ECO:0000256" key="1">
    <source>
        <dbReference type="SAM" id="Phobius"/>
    </source>
</evidence>
<reference evidence="2 3" key="1">
    <citation type="submission" date="2020-08" db="EMBL/GenBank/DDBJ databases">
        <title>Sequencing the genomes of 1000 actinobacteria strains.</title>
        <authorList>
            <person name="Klenk H.-P."/>
        </authorList>
    </citation>
    <scope>NUCLEOTIDE SEQUENCE [LARGE SCALE GENOMIC DNA]</scope>
    <source>
        <strain evidence="2 3">DSM 45913</strain>
    </source>
</reference>
<keyword evidence="1" id="KW-0812">Transmembrane</keyword>
<comment type="caution">
    <text evidence="2">The sequence shown here is derived from an EMBL/GenBank/DDBJ whole genome shotgun (WGS) entry which is preliminary data.</text>
</comment>
<dbReference type="RefSeq" id="WP_185087224.1">
    <property type="nucleotide sequence ID" value="NZ_JACHJB010000002.1"/>
</dbReference>
<organism evidence="2 3">
    <name type="scientific">Nonomuraea muscovyensis</name>
    <dbReference type="NCBI Taxonomy" id="1124761"/>
    <lineage>
        <taxon>Bacteria</taxon>
        <taxon>Bacillati</taxon>
        <taxon>Actinomycetota</taxon>
        <taxon>Actinomycetes</taxon>
        <taxon>Streptosporangiales</taxon>
        <taxon>Streptosporangiaceae</taxon>
        <taxon>Nonomuraea</taxon>
    </lineage>
</organism>
<proteinExistence type="predicted"/>
<keyword evidence="3" id="KW-1185">Reference proteome</keyword>
<name>A0A7X0C709_9ACTN</name>
<dbReference type="AlphaFoldDB" id="A0A7X0C709"/>
<dbReference type="PROSITE" id="PS51257">
    <property type="entry name" value="PROKAR_LIPOPROTEIN"/>
    <property type="match status" value="1"/>
</dbReference>
<keyword evidence="1" id="KW-0472">Membrane</keyword>
<accession>A0A7X0C709</accession>
<evidence type="ECO:0000313" key="3">
    <source>
        <dbReference type="Proteomes" id="UP000583800"/>
    </source>
</evidence>
<protein>
    <submittedName>
        <fullName evidence="2">Uncharacterized protein</fullName>
    </submittedName>
</protein>
<feature type="transmembrane region" description="Helical" evidence="1">
    <location>
        <begin position="27"/>
        <end position="44"/>
    </location>
</feature>
<sequence length="119" mass="13142">MFRLLAILAATAPTFLSVLMLRSFGPQFGSILACQAIAVAAFLRTRPEQRVPWPRAVIWSAVVLLALVQTLARNTPTSDVGCYADTKGTWALAFYHLDTAHGLYYWVSAASRTRLLDRS</sequence>
<keyword evidence="1" id="KW-1133">Transmembrane helix</keyword>
<evidence type="ECO:0000313" key="2">
    <source>
        <dbReference type="EMBL" id="MBB6349690.1"/>
    </source>
</evidence>
<dbReference type="Proteomes" id="UP000583800">
    <property type="component" value="Unassembled WGS sequence"/>
</dbReference>
<gene>
    <name evidence="2" type="ORF">FHU36_006235</name>
</gene>